<keyword evidence="2" id="KW-1185">Reference proteome</keyword>
<reference evidence="1" key="1">
    <citation type="submission" date="2023-01" db="EMBL/GenBank/DDBJ databases">
        <title>Genome assembly of the deep-sea coral Lophelia pertusa.</title>
        <authorList>
            <person name="Herrera S."/>
            <person name="Cordes E."/>
        </authorList>
    </citation>
    <scope>NUCLEOTIDE SEQUENCE</scope>
    <source>
        <strain evidence="1">USNM1676648</strain>
        <tissue evidence="1">Polyp</tissue>
    </source>
</reference>
<dbReference type="OrthoDB" id="5989407at2759"/>
<dbReference type="AlphaFoldDB" id="A0A9X0CLW5"/>
<proteinExistence type="predicted"/>
<evidence type="ECO:0008006" key="3">
    <source>
        <dbReference type="Google" id="ProtNLM"/>
    </source>
</evidence>
<accession>A0A9X0CLW5</accession>
<gene>
    <name evidence="1" type="ORF">OS493_016909</name>
</gene>
<dbReference type="Proteomes" id="UP001163046">
    <property type="component" value="Unassembled WGS sequence"/>
</dbReference>
<dbReference type="EMBL" id="MU827310">
    <property type="protein sequence ID" value="KAJ7360279.1"/>
    <property type="molecule type" value="Genomic_DNA"/>
</dbReference>
<evidence type="ECO:0000313" key="1">
    <source>
        <dbReference type="EMBL" id="KAJ7360279.1"/>
    </source>
</evidence>
<sequence>MVFKKTINIQIGRKLSDKSRDEILKAVLSCFTTFKVVAVQQGFEVIRVTFADEESARRVLQCTDIRICGLMCRIQGGGPAVTIAHPFESDDSFVSKVFAGYGEVKSIRKQKYLSNDAVYTGTRLVSLIMKHTPPRIVNINEILCRTWYKGQMSPVRGPLAISPAPVLLHGVARPLPGRSRQVLHSPPRMRRSLLRRILLGLNASDASQAPIDAQASDAPVPVSLQVQIDGSSTEADSPTRVVTVVHGAVEVSSDAPALILHRPQLVQRLLSLEVCPIHLWCGHLSFKW</sequence>
<name>A0A9X0CLW5_9CNID</name>
<comment type="caution">
    <text evidence="1">The sequence shown here is derived from an EMBL/GenBank/DDBJ whole genome shotgun (WGS) entry which is preliminary data.</text>
</comment>
<protein>
    <recommendedName>
        <fullName evidence="3">RRM domain-containing protein</fullName>
    </recommendedName>
</protein>
<evidence type="ECO:0000313" key="2">
    <source>
        <dbReference type="Proteomes" id="UP001163046"/>
    </source>
</evidence>
<organism evidence="1 2">
    <name type="scientific">Desmophyllum pertusum</name>
    <dbReference type="NCBI Taxonomy" id="174260"/>
    <lineage>
        <taxon>Eukaryota</taxon>
        <taxon>Metazoa</taxon>
        <taxon>Cnidaria</taxon>
        <taxon>Anthozoa</taxon>
        <taxon>Hexacorallia</taxon>
        <taxon>Scleractinia</taxon>
        <taxon>Caryophylliina</taxon>
        <taxon>Caryophylliidae</taxon>
        <taxon>Desmophyllum</taxon>
    </lineage>
</organism>